<dbReference type="STRING" id="459525.SAMN04488137_0399"/>
<dbReference type="OrthoDB" id="8641791at2"/>
<evidence type="ECO:0008006" key="4">
    <source>
        <dbReference type="Google" id="ProtNLM"/>
    </source>
</evidence>
<feature type="transmembrane region" description="Helical" evidence="1">
    <location>
        <begin position="6"/>
        <end position="25"/>
    </location>
</feature>
<feature type="transmembrane region" description="Helical" evidence="1">
    <location>
        <begin position="451"/>
        <end position="469"/>
    </location>
</feature>
<dbReference type="RefSeq" id="WP_090232149.1">
    <property type="nucleotide sequence ID" value="NZ_FNHW01000001.1"/>
</dbReference>
<feature type="transmembrane region" description="Helical" evidence="1">
    <location>
        <begin position="154"/>
        <end position="173"/>
    </location>
</feature>
<feature type="transmembrane region" description="Helical" evidence="1">
    <location>
        <begin position="419"/>
        <end position="439"/>
    </location>
</feature>
<feature type="transmembrane region" description="Helical" evidence="1">
    <location>
        <begin position="128"/>
        <end position="147"/>
    </location>
</feature>
<evidence type="ECO:0000313" key="3">
    <source>
        <dbReference type="Proteomes" id="UP000199544"/>
    </source>
</evidence>
<feature type="transmembrane region" description="Helical" evidence="1">
    <location>
        <begin position="250"/>
        <end position="270"/>
    </location>
</feature>
<keyword evidence="1" id="KW-0472">Membrane</keyword>
<gene>
    <name evidence="2" type="ORF">SAMN04488137_0399</name>
</gene>
<accession>A0A1G9TQA0</accession>
<evidence type="ECO:0000256" key="1">
    <source>
        <dbReference type="SAM" id="Phobius"/>
    </source>
</evidence>
<organism evidence="2 3">
    <name type="scientific">Fictibacillus solisalsi</name>
    <dbReference type="NCBI Taxonomy" id="459525"/>
    <lineage>
        <taxon>Bacteria</taxon>
        <taxon>Bacillati</taxon>
        <taxon>Bacillota</taxon>
        <taxon>Bacilli</taxon>
        <taxon>Bacillales</taxon>
        <taxon>Fictibacillaceae</taxon>
        <taxon>Fictibacillus</taxon>
    </lineage>
</organism>
<dbReference type="Proteomes" id="UP000199544">
    <property type="component" value="Unassembled WGS sequence"/>
</dbReference>
<feature type="transmembrane region" description="Helical" evidence="1">
    <location>
        <begin position="391"/>
        <end position="412"/>
    </location>
</feature>
<name>A0A1G9TQA0_9BACL</name>
<feature type="transmembrane region" description="Helical" evidence="1">
    <location>
        <begin position="104"/>
        <end position="122"/>
    </location>
</feature>
<dbReference type="EMBL" id="FNHW01000001">
    <property type="protein sequence ID" value="SDM49285.1"/>
    <property type="molecule type" value="Genomic_DNA"/>
</dbReference>
<proteinExistence type="predicted"/>
<feature type="transmembrane region" description="Helical" evidence="1">
    <location>
        <begin position="185"/>
        <end position="208"/>
    </location>
</feature>
<sequence>MGIELTALHWIYVVFIFFIIGFMVARRDTTLICILGIFLIALTATGSLSASVSSIFNSFAYAITELLSTILVISIIVAMSKTLTVTGINDVMISPFSKLIRSPALAYWTIGLLMMVISFFFWPSPAVALMGAVLLPVAIRAGLPALGVAMAMNLFGHGIALSGDFVIQGAPKLTADAAGLSVNQVIHASIPLVIVMGVVTTACAFYFLKRDLKNGKLTGSTGLATAAVSTKENTLQNSDTAFLSPSQKRFFALLVPFLFALDVVSMYLFHLQGGDATALIGGTSVVILLLISMAAHKGKGLEKTTSYLIEGFQFGFKVFGPVIPIAAFFYLGDAGFNAIIGNLLPKHSHGIVNDLGVSLASVVPMTKEIGAITLTGVGAITGLDGSGFSGISLAGSIAALFAHAIGAGAATLTALGQIAAIWVGGGTLVPWALIPAAAICGVNPFELARRNLLPVAIGLVVTTIVAMFLI</sequence>
<feature type="transmembrane region" description="Helical" evidence="1">
    <location>
        <begin position="276"/>
        <end position="295"/>
    </location>
</feature>
<feature type="transmembrane region" description="Helical" evidence="1">
    <location>
        <begin position="32"/>
        <end position="53"/>
    </location>
</feature>
<feature type="transmembrane region" description="Helical" evidence="1">
    <location>
        <begin position="59"/>
        <end position="83"/>
    </location>
</feature>
<dbReference type="AlphaFoldDB" id="A0A1G9TQA0"/>
<feature type="transmembrane region" description="Helical" evidence="1">
    <location>
        <begin position="307"/>
        <end position="331"/>
    </location>
</feature>
<reference evidence="3" key="1">
    <citation type="submission" date="2016-10" db="EMBL/GenBank/DDBJ databases">
        <authorList>
            <person name="Varghese N."/>
            <person name="Submissions S."/>
        </authorList>
    </citation>
    <scope>NUCLEOTIDE SEQUENCE [LARGE SCALE GENOMIC DNA]</scope>
    <source>
        <strain evidence="3">CGMCC 1.6854</strain>
    </source>
</reference>
<evidence type="ECO:0000313" key="2">
    <source>
        <dbReference type="EMBL" id="SDM49285.1"/>
    </source>
</evidence>
<keyword evidence="1" id="KW-1133">Transmembrane helix</keyword>
<keyword evidence="3" id="KW-1185">Reference proteome</keyword>
<protein>
    <recommendedName>
        <fullName evidence="4">Transporter</fullName>
    </recommendedName>
</protein>
<keyword evidence="1" id="KW-0812">Transmembrane</keyword>